<reference evidence="1" key="1">
    <citation type="thesis" date="2020" institute="ProQuest LLC" country="789 East Eisenhower Parkway, Ann Arbor, MI, USA">
        <title>Comparative Genomics and Chromosome Evolution.</title>
        <authorList>
            <person name="Mudd A.B."/>
        </authorList>
    </citation>
    <scope>NUCLEOTIDE SEQUENCE</scope>
    <source>
        <strain evidence="1">HN-11 Male</strain>
        <tissue evidence="1">Kidney and liver</tissue>
    </source>
</reference>
<organism evidence="1 2">
    <name type="scientific">Eleutherodactylus coqui</name>
    <name type="common">Puerto Rican coqui</name>
    <dbReference type="NCBI Taxonomy" id="57060"/>
    <lineage>
        <taxon>Eukaryota</taxon>
        <taxon>Metazoa</taxon>
        <taxon>Chordata</taxon>
        <taxon>Craniata</taxon>
        <taxon>Vertebrata</taxon>
        <taxon>Euteleostomi</taxon>
        <taxon>Amphibia</taxon>
        <taxon>Batrachia</taxon>
        <taxon>Anura</taxon>
        <taxon>Neobatrachia</taxon>
        <taxon>Hyloidea</taxon>
        <taxon>Eleutherodactylidae</taxon>
        <taxon>Eleutherodactylinae</taxon>
        <taxon>Eleutherodactylus</taxon>
        <taxon>Eleutherodactylus</taxon>
    </lineage>
</organism>
<dbReference type="EMBL" id="WNTK01000003">
    <property type="protein sequence ID" value="KAG9487943.1"/>
    <property type="molecule type" value="Genomic_DNA"/>
</dbReference>
<sequence length="87" mass="9479">MSVTLRTCHLHTGGVAICDLGHMRVIQVQEAVSLEHSVSDWAWTCAQLHPYYACVKLATSHCFSAFSLGAFSGLLSGFMNIDYVAES</sequence>
<gene>
    <name evidence="1" type="ORF">GDO78_007641</name>
</gene>
<dbReference type="Proteomes" id="UP000770717">
    <property type="component" value="Unassembled WGS sequence"/>
</dbReference>
<dbReference type="AlphaFoldDB" id="A0A8J6FH26"/>
<protein>
    <submittedName>
        <fullName evidence="1">Uncharacterized protein</fullName>
    </submittedName>
</protein>
<proteinExistence type="predicted"/>
<name>A0A8J6FH26_ELECQ</name>
<evidence type="ECO:0000313" key="1">
    <source>
        <dbReference type="EMBL" id="KAG9487943.1"/>
    </source>
</evidence>
<comment type="caution">
    <text evidence="1">The sequence shown here is derived from an EMBL/GenBank/DDBJ whole genome shotgun (WGS) entry which is preliminary data.</text>
</comment>
<accession>A0A8J6FH26</accession>
<keyword evidence="2" id="KW-1185">Reference proteome</keyword>
<evidence type="ECO:0000313" key="2">
    <source>
        <dbReference type="Proteomes" id="UP000770717"/>
    </source>
</evidence>